<evidence type="ECO:0000313" key="1">
    <source>
        <dbReference type="EMBL" id="MBX44186.1"/>
    </source>
</evidence>
<proteinExistence type="predicted"/>
<dbReference type="EMBL" id="GGEC01063702">
    <property type="protein sequence ID" value="MBX44186.1"/>
    <property type="molecule type" value="Transcribed_RNA"/>
</dbReference>
<organism evidence="1">
    <name type="scientific">Rhizophora mucronata</name>
    <name type="common">Asiatic mangrove</name>
    <dbReference type="NCBI Taxonomy" id="61149"/>
    <lineage>
        <taxon>Eukaryota</taxon>
        <taxon>Viridiplantae</taxon>
        <taxon>Streptophyta</taxon>
        <taxon>Embryophyta</taxon>
        <taxon>Tracheophyta</taxon>
        <taxon>Spermatophyta</taxon>
        <taxon>Magnoliopsida</taxon>
        <taxon>eudicotyledons</taxon>
        <taxon>Gunneridae</taxon>
        <taxon>Pentapetalae</taxon>
        <taxon>rosids</taxon>
        <taxon>fabids</taxon>
        <taxon>Malpighiales</taxon>
        <taxon>Rhizophoraceae</taxon>
        <taxon>Rhizophora</taxon>
    </lineage>
</organism>
<protein>
    <submittedName>
        <fullName evidence="1">Uncharacterized protein</fullName>
    </submittedName>
</protein>
<dbReference type="AlphaFoldDB" id="A0A2P2NNX6"/>
<accession>A0A2P2NNX6</accession>
<name>A0A2P2NNX6_RHIMU</name>
<sequence>MPSSWWPLAPSSLVLFSSSPCCISPSSSCNSLSGSPTCASWCPSEAVKISQGLSFSSSPSFT</sequence>
<reference evidence="1" key="1">
    <citation type="submission" date="2018-02" db="EMBL/GenBank/DDBJ databases">
        <title>Rhizophora mucronata_Transcriptome.</title>
        <authorList>
            <person name="Meera S.P."/>
            <person name="Sreeshan A."/>
            <person name="Augustine A."/>
        </authorList>
    </citation>
    <scope>NUCLEOTIDE SEQUENCE</scope>
    <source>
        <tissue evidence="1">Leaf</tissue>
    </source>
</reference>